<protein>
    <submittedName>
        <fullName evidence="2">Uncharacterized protein</fullName>
    </submittedName>
</protein>
<comment type="caution">
    <text evidence="2">The sequence shown here is derived from an EMBL/GenBank/DDBJ whole genome shotgun (WGS) entry which is preliminary data.</text>
</comment>
<keyword evidence="3" id="KW-1185">Reference proteome</keyword>
<dbReference type="EMBL" id="JAHRWL010000001">
    <property type="protein sequence ID" value="MBV2359688.1"/>
    <property type="molecule type" value="Genomic_DNA"/>
</dbReference>
<keyword evidence="1" id="KW-1133">Transmembrane helix</keyword>
<keyword evidence="1" id="KW-0812">Transmembrane</keyword>
<sequence>MILSRTLAKTRIARGQRPGWLAAWGLVMVDFALVCAYAYAVYALLIGWIRTAQPDGFWVFAAFFLLIFVPAQAVLILSSLWAAKSRWQDSSEGQA</sequence>
<feature type="transmembrane region" description="Helical" evidence="1">
    <location>
        <begin position="57"/>
        <end position="83"/>
    </location>
</feature>
<reference evidence="2" key="1">
    <citation type="submission" date="2021-06" db="EMBL/GenBank/DDBJ databases">
        <title>Thalassococcus sp. CAU 1522 isolated from sea sand, Republic of Korea.</title>
        <authorList>
            <person name="Kim W."/>
        </authorList>
    </citation>
    <scope>NUCLEOTIDE SEQUENCE</scope>
    <source>
        <strain evidence="2">CAU 1522</strain>
    </source>
</reference>
<dbReference type="RefSeq" id="WP_217777486.1">
    <property type="nucleotide sequence ID" value="NZ_JAHRWL010000001.1"/>
</dbReference>
<proteinExistence type="predicted"/>
<gene>
    <name evidence="2" type="ORF">KUH32_07875</name>
</gene>
<name>A0ABS6N6P0_9RHOB</name>
<dbReference type="Proteomes" id="UP001166293">
    <property type="component" value="Unassembled WGS sequence"/>
</dbReference>
<keyword evidence="1" id="KW-0472">Membrane</keyword>
<evidence type="ECO:0000256" key="1">
    <source>
        <dbReference type="SAM" id="Phobius"/>
    </source>
</evidence>
<accession>A0ABS6N6P0</accession>
<organism evidence="2 3">
    <name type="scientific">Thalassococcus arenae</name>
    <dbReference type="NCBI Taxonomy" id="2851652"/>
    <lineage>
        <taxon>Bacteria</taxon>
        <taxon>Pseudomonadati</taxon>
        <taxon>Pseudomonadota</taxon>
        <taxon>Alphaproteobacteria</taxon>
        <taxon>Rhodobacterales</taxon>
        <taxon>Roseobacteraceae</taxon>
        <taxon>Thalassococcus</taxon>
    </lineage>
</organism>
<evidence type="ECO:0000313" key="2">
    <source>
        <dbReference type="EMBL" id="MBV2359688.1"/>
    </source>
</evidence>
<feature type="transmembrane region" description="Helical" evidence="1">
    <location>
        <begin position="21"/>
        <end position="45"/>
    </location>
</feature>
<evidence type="ECO:0000313" key="3">
    <source>
        <dbReference type="Proteomes" id="UP001166293"/>
    </source>
</evidence>